<organism evidence="2 3">
    <name type="scientific">Rapidithrix thailandica</name>
    <dbReference type="NCBI Taxonomy" id="413964"/>
    <lineage>
        <taxon>Bacteria</taxon>
        <taxon>Pseudomonadati</taxon>
        <taxon>Bacteroidota</taxon>
        <taxon>Cytophagia</taxon>
        <taxon>Cytophagales</taxon>
        <taxon>Flammeovirgaceae</taxon>
        <taxon>Rapidithrix</taxon>
    </lineage>
</organism>
<evidence type="ECO:0000313" key="3">
    <source>
        <dbReference type="Proteomes" id="UP001403385"/>
    </source>
</evidence>
<name>A0AAW9S4V4_9BACT</name>
<dbReference type="InterPro" id="IPR011250">
    <property type="entry name" value="OMP/PagP_B-barrel"/>
</dbReference>
<comment type="caution">
    <text evidence="2">The sequence shown here is derived from an EMBL/GenBank/DDBJ whole genome shotgun (WGS) entry which is preliminary data.</text>
</comment>
<reference evidence="2 3" key="1">
    <citation type="submission" date="2024-04" db="EMBL/GenBank/DDBJ databases">
        <title>Novel genus in family Flammeovirgaceae.</title>
        <authorList>
            <person name="Nguyen T.H."/>
            <person name="Vuong T.Q."/>
            <person name="Le H."/>
            <person name="Kim S.-G."/>
        </authorList>
    </citation>
    <scope>NUCLEOTIDE SEQUENCE [LARGE SCALE GENOMIC DNA]</scope>
    <source>
        <strain evidence="2 3">JCM 23209</strain>
    </source>
</reference>
<feature type="domain" description="Outer membrane protein beta-barrel" evidence="1">
    <location>
        <begin position="23"/>
        <end position="189"/>
    </location>
</feature>
<dbReference type="Proteomes" id="UP001403385">
    <property type="component" value="Unassembled WGS sequence"/>
</dbReference>
<evidence type="ECO:0000259" key="1">
    <source>
        <dbReference type="Pfam" id="PF13568"/>
    </source>
</evidence>
<dbReference type="InterPro" id="IPR025665">
    <property type="entry name" value="Beta-barrel_OMP_2"/>
</dbReference>
<gene>
    <name evidence="2" type="ORF">AAG747_19980</name>
</gene>
<dbReference type="EMBL" id="JBDKWZ010000012">
    <property type="protein sequence ID" value="MEN7550210.1"/>
    <property type="molecule type" value="Genomic_DNA"/>
</dbReference>
<proteinExistence type="predicted"/>
<sequence length="227" mass="25258">MRKIVLLCILLCWVGLPGYGQGQKVAMGFRLGVNMAQLESLGEGGLGSYKIKGGFAGGVFVSYYLNKKFSLQPEIAYSNQGGRAYRPYGIQGNSDYEVYTKQLHYIELPLLLKWQFSPKWYMLTGGSYAHLIGATELVLTAKSRQKMNLKKQYKPVNYFINFGLGTLIPTQTGSFLVDVRLNAGLRNIIDPAVLPNYKERTFSFKVSAGYLFGSRYASGGMAGRVLR</sequence>
<keyword evidence="3" id="KW-1185">Reference proteome</keyword>
<protein>
    <submittedName>
        <fullName evidence="2">Porin family protein</fullName>
    </submittedName>
</protein>
<dbReference type="AlphaFoldDB" id="A0AAW9S4V4"/>
<dbReference type="Pfam" id="PF13568">
    <property type="entry name" value="OMP_b-brl_2"/>
    <property type="match status" value="1"/>
</dbReference>
<accession>A0AAW9S4V4</accession>
<evidence type="ECO:0000313" key="2">
    <source>
        <dbReference type="EMBL" id="MEN7550210.1"/>
    </source>
</evidence>
<dbReference type="SUPFAM" id="SSF56925">
    <property type="entry name" value="OMPA-like"/>
    <property type="match status" value="1"/>
</dbReference>
<dbReference type="RefSeq" id="WP_346822989.1">
    <property type="nucleotide sequence ID" value="NZ_JBDKWZ010000012.1"/>
</dbReference>